<protein>
    <recommendedName>
        <fullName evidence="1">DUF8040 domain-containing protein</fullName>
    </recommendedName>
</protein>
<dbReference type="HOGENOM" id="CLU_040082_6_1_1"/>
<reference evidence="3" key="2">
    <citation type="submission" date="2015-01" db="EMBL/GenBank/DDBJ databases">
        <title>Evolutionary Origins and Diversification of the Mycorrhizal Mutualists.</title>
        <authorList>
            <consortium name="DOE Joint Genome Institute"/>
            <consortium name="Mycorrhizal Genomics Consortium"/>
            <person name="Kohler A."/>
            <person name="Kuo A."/>
            <person name="Nagy L.G."/>
            <person name="Floudas D."/>
            <person name="Copeland A."/>
            <person name="Barry K.W."/>
            <person name="Cichocki N."/>
            <person name="Veneault-Fourrey C."/>
            <person name="LaButti K."/>
            <person name="Lindquist E.A."/>
            <person name="Lipzen A."/>
            <person name="Lundell T."/>
            <person name="Morin E."/>
            <person name="Murat C."/>
            <person name="Riley R."/>
            <person name="Ohm R."/>
            <person name="Sun H."/>
            <person name="Tunlid A."/>
            <person name="Henrissat B."/>
            <person name="Grigoriev I.V."/>
            <person name="Hibbett D.S."/>
            <person name="Martin F."/>
        </authorList>
    </citation>
    <scope>NUCLEOTIDE SEQUENCE [LARGE SCALE GENOMIC DNA]</scope>
    <source>
        <strain evidence="3">Ve08.2h10</strain>
    </source>
</reference>
<dbReference type="STRING" id="930991.A0A0D0DDD5"/>
<feature type="non-terminal residue" evidence="2">
    <location>
        <position position="1"/>
    </location>
</feature>
<name>A0A0D0DDD5_9AGAM</name>
<reference evidence="2 3" key="1">
    <citation type="submission" date="2014-04" db="EMBL/GenBank/DDBJ databases">
        <authorList>
            <consortium name="DOE Joint Genome Institute"/>
            <person name="Kuo A."/>
            <person name="Kohler A."/>
            <person name="Jargeat P."/>
            <person name="Nagy L.G."/>
            <person name="Floudas D."/>
            <person name="Copeland A."/>
            <person name="Barry K.W."/>
            <person name="Cichocki N."/>
            <person name="Veneault-Fourrey C."/>
            <person name="LaButti K."/>
            <person name="Lindquist E.A."/>
            <person name="Lipzen A."/>
            <person name="Lundell T."/>
            <person name="Morin E."/>
            <person name="Murat C."/>
            <person name="Sun H."/>
            <person name="Tunlid A."/>
            <person name="Henrissat B."/>
            <person name="Grigoriev I.V."/>
            <person name="Hibbett D.S."/>
            <person name="Martin F."/>
            <person name="Nordberg H.P."/>
            <person name="Cantor M.N."/>
            <person name="Hua S.X."/>
        </authorList>
    </citation>
    <scope>NUCLEOTIDE SEQUENCE [LARGE SCALE GENOMIC DNA]</scope>
    <source>
        <strain evidence="2 3">Ve08.2h10</strain>
    </source>
</reference>
<dbReference type="InterPro" id="IPR045249">
    <property type="entry name" value="HARBI1-like"/>
</dbReference>
<dbReference type="PANTHER" id="PTHR22930:SF259">
    <property type="entry name" value="OS08G0106900 PROTEIN"/>
    <property type="match status" value="1"/>
</dbReference>
<dbReference type="OrthoDB" id="2655351at2759"/>
<dbReference type="InterPro" id="IPR058353">
    <property type="entry name" value="DUF8040"/>
</dbReference>
<dbReference type="InParanoid" id="A0A0D0DDD5"/>
<proteinExistence type="predicted"/>
<sequence>VEEQLGIFLYTCVTGLSSQHVAERFKHLPETITRYFKCMLFFFASAPFYTSQVHFPTHQSPISAIITNNPCFQAFRDCVGAVDGTHICAFAPLEEHPHMCNQKGYISQNCLSFCDFDFFF</sequence>
<evidence type="ECO:0000313" key="3">
    <source>
        <dbReference type="Proteomes" id="UP000054538"/>
    </source>
</evidence>
<dbReference type="PANTHER" id="PTHR22930">
    <property type="match status" value="1"/>
</dbReference>
<organism evidence="2 3">
    <name type="scientific">Paxillus rubicundulus Ve08.2h10</name>
    <dbReference type="NCBI Taxonomy" id="930991"/>
    <lineage>
        <taxon>Eukaryota</taxon>
        <taxon>Fungi</taxon>
        <taxon>Dikarya</taxon>
        <taxon>Basidiomycota</taxon>
        <taxon>Agaricomycotina</taxon>
        <taxon>Agaricomycetes</taxon>
        <taxon>Agaricomycetidae</taxon>
        <taxon>Boletales</taxon>
        <taxon>Paxilineae</taxon>
        <taxon>Paxillaceae</taxon>
        <taxon>Paxillus</taxon>
    </lineage>
</organism>
<accession>A0A0D0DDD5</accession>
<feature type="domain" description="DUF8040" evidence="1">
    <location>
        <begin position="1"/>
        <end position="41"/>
    </location>
</feature>
<evidence type="ECO:0000313" key="2">
    <source>
        <dbReference type="EMBL" id="KIK75375.1"/>
    </source>
</evidence>
<gene>
    <name evidence="2" type="ORF">PAXRUDRAFT_88546</name>
</gene>
<dbReference type="Pfam" id="PF26138">
    <property type="entry name" value="DUF8040"/>
    <property type="match status" value="1"/>
</dbReference>
<feature type="non-terminal residue" evidence="2">
    <location>
        <position position="120"/>
    </location>
</feature>
<dbReference type="AlphaFoldDB" id="A0A0D0DDD5"/>
<dbReference type="Proteomes" id="UP000054538">
    <property type="component" value="Unassembled WGS sequence"/>
</dbReference>
<dbReference type="EMBL" id="KN828155">
    <property type="protein sequence ID" value="KIK75375.1"/>
    <property type="molecule type" value="Genomic_DNA"/>
</dbReference>
<evidence type="ECO:0000259" key="1">
    <source>
        <dbReference type="Pfam" id="PF26138"/>
    </source>
</evidence>
<keyword evidence="3" id="KW-1185">Reference proteome</keyword>